<accession>A0A7V5I199</accession>
<gene>
    <name evidence="3" type="ORF">ENL39_03920</name>
</gene>
<dbReference type="PROSITE" id="PS51733">
    <property type="entry name" value="BPL_LPL_CATALYTIC"/>
    <property type="match status" value="1"/>
</dbReference>
<comment type="caution">
    <text evidence="3">The sequence shown here is derived from an EMBL/GenBank/DDBJ whole genome shotgun (WGS) entry which is preliminary data.</text>
</comment>
<reference evidence="3" key="1">
    <citation type="journal article" date="2020" name="mSystems">
        <title>Genome- and Community-Level Interaction Insights into Carbon Utilization and Element Cycling Functions of Hydrothermarchaeota in Hydrothermal Sediment.</title>
        <authorList>
            <person name="Zhou Z."/>
            <person name="Liu Y."/>
            <person name="Xu W."/>
            <person name="Pan J."/>
            <person name="Luo Z.H."/>
            <person name="Li M."/>
        </authorList>
    </citation>
    <scope>NUCLEOTIDE SEQUENCE [LARGE SCALE GENOMIC DNA]</scope>
    <source>
        <strain evidence="3">HyVt-92</strain>
    </source>
</reference>
<dbReference type="Proteomes" id="UP000886070">
    <property type="component" value="Unassembled WGS sequence"/>
</dbReference>
<dbReference type="InterPro" id="IPR045864">
    <property type="entry name" value="aa-tRNA-synth_II/BPL/LPL"/>
</dbReference>
<dbReference type="EMBL" id="DRTT01000110">
    <property type="protein sequence ID" value="HHF98617.1"/>
    <property type="molecule type" value="Genomic_DNA"/>
</dbReference>
<dbReference type="SUPFAM" id="SSF55681">
    <property type="entry name" value="Class II aaRS and biotin synthetases"/>
    <property type="match status" value="1"/>
</dbReference>
<feature type="transmembrane region" description="Helical" evidence="1">
    <location>
        <begin position="104"/>
        <end position="126"/>
    </location>
</feature>
<evidence type="ECO:0000259" key="2">
    <source>
        <dbReference type="PROSITE" id="PS51733"/>
    </source>
</evidence>
<sequence length="238" mass="27524">MPDYCKRWLLINYGKRDSSEVLEKEEKLTLKASEGRLPPILEIWIPSRECFVAGKNFFKREEKKGLIDKLKGEGIIPVIRSSGGEIILHDSTCLNFGLISPRNILSLPFDMGRIFIFFLSGIFLYLKKNKIPCYFGKTKVFCPGRYDILVEGKKIAGNALLLRKNFCLVHGTLFVNTEKFYLEKMKLFYPSIEDELTSLKILMKKEIKMEKVVEEVVGSYKKSLKVNFFTLPFDKIKI</sequence>
<evidence type="ECO:0000256" key="1">
    <source>
        <dbReference type="SAM" id="Phobius"/>
    </source>
</evidence>
<keyword evidence="1" id="KW-0812">Transmembrane</keyword>
<evidence type="ECO:0000313" key="3">
    <source>
        <dbReference type="EMBL" id="HHF98617.1"/>
    </source>
</evidence>
<feature type="domain" description="BPL/LPL catalytic" evidence="2">
    <location>
        <begin position="35"/>
        <end position="228"/>
    </location>
</feature>
<protein>
    <recommendedName>
        <fullName evidence="2">BPL/LPL catalytic domain-containing protein</fullName>
    </recommendedName>
</protein>
<dbReference type="Pfam" id="PF21948">
    <property type="entry name" value="LplA-B_cat"/>
    <property type="match status" value="1"/>
</dbReference>
<keyword evidence="1" id="KW-0472">Membrane</keyword>
<dbReference type="PANTHER" id="PTHR43679">
    <property type="entry name" value="OCTANOYLTRANSFERASE LIPM-RELATED"/>
    <property type="match status" value="1"/>
</dbReference>
<name>A0A7V5I199_UNCAE</name>
<dbReference type="PANTHER" id="PTHR43679:SF2">
    <property type="entry name" value="OCTANOYL-[GCVH]:PROTEIN N-OCTANOYLTRANSFERASE"/>
    <property type="match status" value="1"/>
</dbReference>
<dbReference type="InterPro" id="IPR050664">
    <property type="entry name" value="Octanoyltrans_LipM/LipL"/>
</dbReference>
<dbReference type="Gene3D" id="3.30.930.10">
    <property type="entry name" value="Bira Bifunctional Protein, Domain 2"/>
    <property type="match status" value="1"/>
</dbReference>
<keyword evidence="1" id="KW-1133">Transmembrane helix</keyword>
<proteinExistence type="predicted"/>
<dbReference type="InterPro" id="IPR004143">
    <property type="entry name" value="BPL_LPL_catalytic"/>
</dbReference>
<organism evidence="3">
    <name type="scientific">Aerophobetes bacterium</name>
    <dbReference type="NCBI Taxonomy" id="2030807"/>
    <lineage>
        <taxon>Bacteria</taxon>
        <taxon>Candidatus Aerophobota</taxon>
    </lineage>
</organism>
<dbReference type="AlphaFoldDB" id="A0A7V5I199"/>